<protein>
    <submittedName>
        <fullName evidence="2">Uncharacterized protein</fullName>
    </submittedName>
</protein>
<evidence type="ECO:0000256" key="1">
    <source>
        <dbReference type="SAM" id="MobiDB-lite"/>
    </source>
</evidence>
<reference evidence="2 3" key="1">
    <citation type="submission" date="2020-05" db="EMBL/GenBank/DDBJ databases">
        <title>Ramlibacter rhizophilus sp. nov., isolated from rhizosphere soil of national flower Mugunghwa from South Korea.</title>
        <authorList>
            <person name="Zheng-Fei Y."/>
            <person name="Huan T."/>
        </authorList>
    </citation>
    <scope>NUCLEOTIDE SEQUENCE [LARGE SCALE GENOMIC DNA]</scope>
    <source>
        <strain evidence="2 3">H242</strain>
    </source>
</reference>
<keyword evidence="3" id="KW-1185">Reference proteome</keyword>
<name>A0ABX6P3Q6_9BURK</name>
<feature type="region of interest" description="Disordered" evidence="1">
    <location>
        <begin position="97"/>
        <end position="125"/>
    </location>
</feature>
<dbReference type="Proteomes" id="UP000500826">
    <property type="component" value="Chromosome"/>
</dbReference>
<sequence length="125" mass="13513">MTGFSALNAGGTRLTLEQLQQTLRSDEFLQQMDKLRDGLRQEFDLDKTVSISVAGVSLGLSVAYVLWLVRGGVLVGSYLSALPAWRLLDPLPVLAHAGEEEEDEEDEPLDARDGAAAADPLRGFA</sequence>
<dbReference type="EMBL" id="CP053418">
    <property type="protein sequence ID" value="QJW84702.1"/>
    <property type="molecule type" value="Genomic_DNA"/>
</dbReference>
<feature type="compositionally biased region" description="Acidic residues" evidence="1">
    <location>
        <begin position="99"/>
        <end position="108"/>
    </location>
</feature>
<evidence type="ECO:0000313" key="3">
    <source>
        <dbReference type="Proteomes" id="UP000500826"/>
    </source>
</evidence>
<proteinExistence type="predicted"/>
<accession>A0ABX6P3Q6</accession>
<gene>
    <name evidence="2" type="ORF">HK414_16465</name>
</gene>
<organism evidence="2 3">
    <name type="scientific">Ramlibacter terrae</name>
    <dbReference type="NCBI Taxonomy" id="2732511"/>
    <lineage>
        <taxon>Bacteria</taxon>
        <taxon>Pseudomonadati</taxon>
        <taxon>Pseudomonadota</taxon>
        <taxon>Betaproteobacteria</taxon>
        <taxon>Burkholderiales</taxon>
        <taxon>Comamonadaceae</taxon>
        <taxon>Ramlibacter</taxon>
    </lineage>
</organism>
<evidence type="ECO:0000313" key="2">
    <source>
        <dbReference type="EMBL" id="QJW84702.1"/>
    </source>
</evidence>